<evidence type="ECO:0000313" key="5">
    <source>
        <dbReference type="EMBL" id="MFB0836221.1"/>
    </source>
</evidence>
<dbReference type="PANTHER" id="PTHR32332:SF31">
    <property type="entry name" value="2-NITROPROPANE DIOXYGENASE FAMILY, PUTATIVE (AFU_ORTHOLOGUE AFUA_2G09850)-RELATED"/>
    <property type="match status" value="1"/>
</dbReference>
<evidence type="ECO:0000256" key="1">
    <source>
        <dbReference type="ARBA" id="ARBA00022630"/>
    </source>
</evidence>
<name>A0ABV4URC4_9MICC</name>
<keyword evidence="1" id="KW-0285">Flavoprotein</keyword>
<sequence>MPSHDPTQPADVPRAGTSPAHSSPVGAPAGPSPADHPRADHPRAGHGLAAALGIAEPLINAPMAGAAGGLLAAAVSAAGGLGMLGVGGGASDDWLHEQADLAAGVGRPWGAGFMAWVLADSLDPLRAVLEHRPSLVCVSFGEPGPAAALARDAGALTAMQVGSAAELRRALEPDIDVVVCRGGEGGGHGRDEVATLPLLQLALDATDKPVVAAGGIATARGVAAVIAAGAQAAWVGTRFAACAESLSHPRAKDAIAAAGTDDTVYTRAFDIAQGIPWPAEFGGRALRNAFSRRWAADYEGLADALNADPSLSAAIEEARSSGDTSLAPVYAGQSAGMSPGHETAADIVAELAGFRALLASAAERWPAGR</sequence>
<reference evidence="5 6" key="1">
    <citation type="submission" date="2024-09" db="EMBL/GenBank/DDBJ databases">
        <authorList>
            <person name="Salinas-Garcia M.A."/>
            <person name="Prieme A."/>
        </authorList>
    </citation>
    <scope>NUCLEOTIDE SEQUENCE [LARGE SCALE GENOMIC DNA]</scope>
    <source>
        <strain evidence="5 6">DSM 21081</strain>
    </source>
</reference>
<keyword evidence="3 5" id="KW-0560">Oxidoreductase</keyword>
<dbReference type="Gene3D" id="3.20.20.70">
    <property type="entry name" value="Aldolase class I"/>
    <property type="match status" value="1"/>
</dbReference>
<dbReference type="Proteomes" id="UP001575652">
    <property type="component" value="Unassembled WGS sequence"/>
</dbReference>
<dbReference type="PROSITE" id="PS00912">
    <property type="entry name" value="DHODEHASE_2"/>
    <property type="match status" value="1"/>
</dbReference>
<comment type="caution">
    <text evidence="5">The sequence shown here is derived from an EMBL/GenBank/DDBJ whole genome shotgun (WGS) entry which is preliminary data.</text>
</comment>
<protein>
    <submittedName>
        <fullName evidence="5">NAD(P)H-dependent flavin oxidoreductase</fullName>
        <ecNumber evidence="5">1.13.12.-</ecNumber>
    </submittedName>
</protein>
<evidence type="ECO:0000256" key="3">
    <source>
        <dbReference type="ARBA" id="ARBA00023002"/>
    </source>
</evidence>
<dbReference type="InterPro" id="IPR004136">
    <property type="entry name" value="NMO"/>
</dbReference>
<gene>
    <name evidence="5" type="ORF">ACETWP_16650</name>
</gene>
<dbReference type="PANTHER" id="PTHR32332">
    <property type="entry name" value="2-NITROPROPANE DIOXYGENASE"/>
    <property type="match status" value="1"/>
</dbReference>
<dbReference type="RefSeq" id="WP_373973395.1">
    <property type="nucleotide sequence ID" value="NZ_JBHDLJ010000019.1"/>
</dbReference>
<dbReference type="Pfam" id="PF03060">
    <property type="entry name" value="NMO"/>
    <property type="match status" value="1"/>
</dbReference>
<evidence type="ECO:0000313" key="6">
    <source>
        <dbReference type="Proteomes" id="UP001575652"/>
    </source>
</evidence>
<dbReference type="GO" id="GO:0016491">
    <property type="term" value="F:oxidoreductase activity"/>
    <property type="evidence" value="ECO:0007669"/>
    <property type="project" value="UniProtKB-KW"/>
</dbReference>
<feature type="region of interest" description="Disordered" evidence="4">
    <location>
        <begin position="1"/>
        <end position="44"/>
    </location>
</feature>
<proteinExistence type="predicted"/>
<feature type="compositionally biased region" description="Low complexity" evidence="4">
    <location>
        <begin position="18"/>
        <end position="33"/>
    </location>
</feature>
<evidence type="ECO:0000256" key="2">
    <source>
        <dbReference type="ARBA" id="ARBA00022643"/>
    </source>
</evidence>
<evidence type="ECO:0000256" key="4">
    <source>
        <dbReference type="SAM" id="MobiDB-lite"/>
    </source>
</evidence>
<organism evidence="5 6">
    <name type="scientific">Arthrobacter halodurans</name>
    <dbReference type="NCBI Taxonomy" id="516699"/>
    <lineage>
        <taxon>Bacteria</taxon>
        <taxon>Bacillati</taxon>
        <taxon>Actinomycetota</taxon>
        <taxon>Actinomycetes</taxon>
        <taxon>Micrococcales</taxon>
        <taxon>Micrococcaceae</taxon>
        <taxon>Arthrobacter</taxon>
    </lineage>
</organism>
<accession>A0ABV4URC4</accession>
<dbReference type="EC" id="1.13.12.-" evidence="5"/>
<dbReference type="InterPro" id="IPR001295">
    <property type="entry name" value="Dihydroorotate_DH_CS"/>
</dbReference>
<keyword evidence="2" id="KW-0288">FMN</keyword>
<dbReference type="CDD" id="cd04730">
    <property type="entry name" value="NPD_like"/>
    <property type="match status" value="1"/>
</dbReference>
<dbReference type="SUPFAM" id="SSF51412">
    <property type="entry name" value="Inosine monophosphate dehydrogenase (IMPDH)"/>
    <property type="match status" value="1"/>
</dbReference>
<dbReference type="EMBL" id="JBHDLJ010000019">
    <property type="protein sequence ID" value="MFB0836221.1"/>
    <property type="molecule type" value="Genomic_DNA"/>
</dbReference>
<keyword evidence="6" id="KW-1185">Reference proteome</keyword>
<dbReference type="InterPro" id="IPR013785">
    <property type="entry name" value="Aldolase_TIM"/>
</dbReference>